<dbReference type="SUPFAM" id="SSF46689">
    <property type="entry name" value="Homeodomain-like"/>
    <property type="match status" value="2"/>
</dbReference>
<dbReference type="Pfam" id="PF12833">
    <property type="entry name" value="HTH_18"/>
    <property type="match status" value="1"/>
</dbReference>
<dbReference type="SMART" id="SM00342">
    <property type="entry name" value="HTH_ARAC"/>
    <property type="match status" value="1"/>
</dbReference>
<gene>
    <name evidence="5" type="ORF">HW115_19255</name>
</gene>
<dbReference type="Proteomes" id="UP000557872">
    <property type="component" value="Unassembled WGS sequence"/>
</dbReference>
<sequence>MMIQNDYLAVTLLQKLEDLGVRVPEEVAVIGADNDELHCVPTTISITSVDDDLDQIGYTAAQTLDRMMDGEEVSELILVPPKEVVVRSSTDTIAISHEPTAKALAYIRKNFCDSISIDLLAERCGMSRRRLEDAFKKYVGRTMAAEIQRLRHDNVKRFLKKTDLKLNAIAHECGYADGAHLSKSFKKQELITPQLYRLSQR</sequence>
<dbReference type="PROSITE" id="PS01124">
    <property type="entry name" value="HTH_ARAC_FAMILY_2"/>
    <property type="match status" value="1"/>
</dbReference>
<evidence type="ECO:0000313" key="5">
    <source>
        <dbReference type="EMBL" id="NWK57765.1"/>
    </source>
</evidence>
<dbReference type="Gene3D" id="3.40.50.2300">
    <property type="match status" value="1"/>
</dbReference>
<protein>
    <submittedName>
        <fullName evidence="5">Substrate-binding domain-containing protein</fullName>
    </submittedName>
</protein>
<evidence type="ECO:0000256" key="2">
    <source>
        <dbReference type="ARBA" id="ARBA00023125"/>
    </source>
</evidence>
<keyword evidence="3" id="KW-0804">Transcription</keyword>
<dbReference type="InterPro" id="IPR018060">
    <property type="entry name" value="HTH_AraC"/>
</dbReference>
<feature type="domain" description="HTH araC/xylS-type" evidence="4">
    <location>
        <begin position="101"/>
        <end position="199"/>
    </location>
</feature>
<dbReference type="Pfam" id="PF13377">
    <property type="entry name" value="Peripla_BP_3"/>
    <property type="match status" value="1"/>
</dbReference>
<dbReference type="PANTHER" id="PTHR43280">
    <property type="entry name" value="ARAC-FAMILY TRANSCRIPTIONAL REGULATOR"/>
    <property type="match status" value="1"/>
</dbReference>
<dbReference type="Gene3D" id="1.10.10.60">
    <property type="entry name" value="Homeodomain-like"/>
    <property type="match status" value="1"/>
</dbReference>
<accession>A0A851GRL8</accession>
<dbReference type="PANTHER" id="PTHR43280:SF28">
    <property type="entry name" value="HTH-TYPE TRANSCRIPTIONAL ACTIVATOR RHAS"/>
    <property type="match status" value="1"/>
</dbReference>
<evidence type="ECO:0000313" key="6">
    <source>
        <dbReference type="Proteomes" id="UP000557872"/>
    </source>
</evidence>
<keyword evidence="1" id="KW-0805">Transcription regulation</keyword>
<organism evidence="5 6">
    <name type="scientific">Oceaniferula marina</name>
    <dbReference type="NCBI Taxonomy" id="2748318"/>
    <lineage>
        <taxon>Bacteria</taxon>
        <taxon>Pseudomonadati</taxon>
        <taxon>Verrucomicrobiota</taxon>
        <taxon>Verrucomicrobiia</taxon>
        <taxon>Verrucomicrobiales</taxon>
        <taxon>Verrucomicrobiaceae</taxon>
        <taxon>Oceaniferula</taxon>
    </lineage>
</organism>
<name>A0A851GRL8_9BACT</name>
<dbReference type="InterPro" id="IPR046335">
    <property type="entry name" value="LacI/GalR-like_sensor"/>
</dbReference>
<reference evidence="5 6" key="1">
    <citation type="submission" date="2020-07" db="EMBL/GenBank/DDBJ databases">
        <title>Roseicoccus Jingziensis gen. nov., sp. nov., isolated from coastal seawater.</title>
        <authorList>
            <person name="Feng X."/>
        </authorList>
    </citation>
    <scope>NUCLEOTIDE SEQUENCE [LARGE SCALE GENOMIC DNA]</scope>
    <source>
        <strain evidence="5 6">N1E253</strain>
    </source>
</reference>
<comment type="caution">
    <text evidence="5">The sequence shown here is derived from an EMBL/GenBank/DDBJ whole genome shotgun (WGS) entry which is preliminary data.</text>
</comment>
<evidence type="ECO:0000259" key="4">
    <source>
        <dbReference type="PROSITE" id="PS01124"/>
    </source>
</evidence>
<dbReference type="SUPFAM" id="SSF53822">
    <property type="entry name" value="Periplasmic binding protein-like I"/>
    <property type="match status" value="1"/>
</dbReference>
<dbReference type="AlphaFoldDB" id="A0A851GRL8"/>
<dbReference type="InterPro" id="IPR009057">
    <property type="entry name" value="Homeodomain-like_sf"/>
</dbReference>
<evidence type="ECO:0000256" key="3">
    <source>
        <dbReference type="ARBA" id="ARBA00023163"/>
    </source>
</evidence>
<proteinExistence type="predicted"/>
<dbReference type="GO" id="GO:0003700">
    <property type="term" value="F:DNA-binding transcription factor activity"/>
    <property type="evidence" value="ECO:0007669"/>
    <property type="project" value="InterPro"/>
</dbReference>
<dbReference type="EMBL" id="JACBAZ010000033">
    <property type="protein sequence ID" value="NWK57765.1"/>
    <property type="molecule type" value="Genomic_DNA"/>
</dbReference>
<keyword evidence="2" id="KW-0238">DNA-binding</keyword>
<dbReference type="InterPro" id="IPR028082">
    <property type="entry name" value="Peripla_BP_I"/>
</dbReference>
<evidence type="ECO:0000256" key="1">
    <source>
        <dbReference type="ARBA" id="ARBA00023015"/>
    </source>
</evidence>
<keyword evidence="6" id="KW-1185">Reference proteome</keyword>
<dbReference type="GO" id="GO:0043565">
    <property type="term" value="F:sequence-specific DNA binding"/>
    <property type="evidence" value="ECO:0007669"/>
    <property type="project" value="InterPro"/>
</dbReference>